<dbReference type="EMBL" id="CM032182">
    <property type="protein sequence ID" value="KAG7097021.1"/>
    <property type="molecule type" value="Genomic_DNA"/>
</dbReference>
<dbReference type="Proteomes" id="UP001049176">
    <property type="component" value="Chromosome 2"/>
</dbReference>
<dbReference type="GeneID" id="66073490"/>
<accession>A0A9P7UYN3</accession>
<protein>
    <recommendedName>
        <fullName evidence="3">DUF302 domain-containing protein</fullName>
    </recommendedName>
</protein>
<dbReference type="Gene3D" id="3.30.310.70">
    <property type="entry name" value="TT1751-like domain"/>
    <property type="match status" value="1"/>
</dbReference>
<organism evidence="1 2">
    <name type="scientific">Marasmius oreades</name>
    <name type="common">fairy-ring Marasmius</name>
    <dbReference type="NCBI Taxonomy" id="181124"/>
    <lineage>
        <taxon>Eukaryota</taxon>
        <taxon>Fungi</taxon>
        <taxon>Dikarya</taxon>
        <taxon>Basidiomycota</taxon>
        <taxon>Agaricomycotina</taxon>
        <taxon>Agaricomycetes</taxon>
        <taxon>Agaricomycetidae</taxon>
        <taxon>Agaricales</taxon>
        <taxon>Marasmiineae</taxon>
        <taxon>Marasmiaceae</taxon>
        <taxon>Marasmius</taxon>
    </lineage>
</organism>
<evidence type="ECO:0000313" key="2">
    <source>
        <dbReference type="Proteomes" id="UP001049176"/>
    </source>
</evidence>
<dbReference type="SUPFAM" id="SSF103247">
    <property type="entry name" value="TT1751-like"/>
    <property type="match status" value="1"/>
</dbReference>
<sequence length="174" mass="19748">MSVVKTVIPLTAQLVQYATTLSPQQVISRIEDRINREGSMKFMSSLPSITSREELEETIRGVTQGNDFMLMQSMRHDNWLKFYDEKTPLVAVYSIGNPMIAKHLVSSTFDLRAAYNIPPRLLILEKEDRTGTYVLYYLPSSVMSLNGDEGNFVAAVRALDEKLERLVIEVTKVD</sequence>
<dbReference type="OrthoDB" id="5190258at2759"/>
<comment type="caution">
    <text evidence="1">The sequence shown here is derived from an EMBL/GenBank/DDBJ whole genome shotgun (WGS) entry which is preliminary data.</text>
</comment>
<gene>
    <name evidence="1" type="ORF">E1B28_004414</name>
</gene>
<keyword evidence="2" id="KW-1185">Reference proteome</keyword>
<name>A0A9P7UYN3_9AGAR</name>
<dbReference type="RefSeq" id="XP_043013491.1">
    <property type="nucleotide sequence ID" value="XM_043148889.1"/>
</dbReference>
<reference evidence="1" key="1">
    <citation type="journal article" date="2021" name="Genome Biol. Evol.">
        <title>The assembled and annotated genome of the fairy-ring fungus Marasmius oreades.</title>
        <authorList>
            <person name="Hiltunen M."/>
            <person name="Ament-Velasquez S.L."/>
            <person name="Johannesson H."/>
        </authorList>
    </citation>
    <scope>NUCLEOTIDE SEQUENCE</scope>
    <source>
        <strain evidence="1">03SP1</strain>
    </source>
</reference>
<dbReference type="InterPro" id="IPR035923">
    <property type="entry name" value="TT1751-like_sf"/>
</dbReference>
<evidence type="ECO:0008006" key="3">
    <source>
        <dbReference type="Google" id="ProtNLM"/>
    </source>
</evidence>
<evidence type="ECO:0000313" key="1">
    <source>
        <dbReference type="EMBL" id="KAG7097021.1"/>
    </source>
</evidence>
<dbReference type="KEGG" id="more:E1B28_004414"/>
<dbReference type="AlphaFoldDB" id="A0A9P7UYN3"/>
<proteinExistence type="predicted"/>